<dbReference type="AlphaFoldDB" id="A0A1S3XTX2"/>
<dbReference type="RefSeq" id="XP_016443391.2">
    <property type="nucleotide sequence ID" value="XM_016587905.2"/>
</dbReference>
<organism evidence="1 2">
    <name type="scientific">Nicotiana tabacum</name>
    <name type="common">Common tobacco</name>
    <dbReference type="NCBI Taxonomy" id="4097"/>
    <lineage>
        <taxon>Eukaryota</taxon>
        <taxon>Viridiplantae</taxon>
        <taxon>Streptophyta</taxon>
        <taxon>Embryophyta</taxon>
        <taxon>Tracheophyta</taxon>
        <taxon>Spermatophyta</taxon>
        <taxon>Magnoliopsida</taxon>
        <taxon>eudicotyledons</taxon>
        <taxon>Gunneridae</taxon>
        <taxon>Pentapetalae</taxon>
        <taxon>asterids</taxon>
        <taxon>lamiids</taxon>
        <taxon>Solanales</taxon>
        <taxon>Solanaceae</taxon>
        <taxon>Nicotianoideae</taxon>
        <taxon>Nicotianeae</taxon>
        <taxon>Nicotiana</taxon>
    </lineage>
</organism>
<proteinExistence type="predicted"/>
<accession>A0A1S3XTX2</accession>
<dbReference type="InterPro" id="IPR036691">
    <property type="entry name" value="Endo/exonu/phosph_ase_sf"/>
</dbReference>
<reference evidence="2" key="2">
    <citation type="submission" date="2025-08" db="UniProtKB">
        <authorList>
            <consortium name="RefSeq"/>
        </authorList>
    </citation>
    <scope>IDENTIFICATION</scope>
    <source>
        <tissue evidence="2">Leaf</tissue>
    </source>
</reference>
<dbReference type="KEGG" id="nta:107768758"/>
<name>A0A1S3XTX2_TOBAC</name>
<sequence>MLSSTLLMKYPNEQVDNIKYFRFLNCWTDQQGFHEVVQEVWDMKVDGNAMWRLQSKLNALSKRFSKWSRDIIGHVNEQVPTWEAKMQLLEDIDQDNNTDQGREELNKGHTEYIKWLGMQESLLRQKKTKIRWFKDGDCSSKYFHSVLREKKEETSLIQNQEPPE</sequence>
<dbReference type="OrthoDB" id="1748181at2759"/>
<evidence type="ECO:0000313" key="2">
    <source>
        <dbReference type="RefSeq" id="XP_016443391.2"/>
    </source>
</evidence>
<dbReference type="Gene3D" id="3.60.10.10">
    <property type="entry name" value="Endonuclease/exonuclease/phosphatase"/>
    <property type="match status" value="1"/>
</dbReference>
<gene>
    <name evidence="2" type="primary">LOC107768758</name>
</gene>
<dbReference type="PANTHER" id="PTHR33710">
    <property type="entry name" value="BNAC02G09200D PROTEIN"/>
    <property type="match status" value="1"/>
</dbReference>
<dbReference type="PaxDb" id="4097-A0A1S3XTX2"/>
<dbReference type="SUPFAM" id="SSF56219">
    <property type="entry name" value="DNase I-like"/>
    <property type="match status" value="1"/>
</dbReference>
<dbReference type="GeneID" id="107768758"/>
<dbReference type="Proteomes" id="UP000790787">
    <property type="component" value="Chromosome 4"/>
</dbReference>
<evidence type="ECO:0000313" key="1">
    <source>
        <dbReference type="Proteomes" id="UP000790787"/>
    </source>
</evidence>
<dbReference type="PANTHER" id="PTHR33710:SF35">
    <property type="entry name" value="RNA-DIRECTED DNA POLYMERASE (REVERSE TRANSCRIPTASE)_ RIBONUCLEASE H"/>
    <property type="match status" value="1"/>
</dbReference>
<protein>
    <submittedName>
        <fullName evidence="2">Uncharacterized protein LOC107768758</fullName>
    </submittedName>
</protein>
<keyword evidence="1" id="KW-1185">Reference proteome</keyword>
<dbReference type="RefSeq" id="XP_016443391.1">
    <property type="nucleotide sequence ID" value="XM_016587905.1"/>
</dbReference>
<reference evidence="1" key="1">
    <citation type="journal article" date="2014" name="Nat. Commun.">
        <title>The tobacco genome sequence and its comparison with those of tomato and potato.</title>
        <authorList>
            <person name="Sierro N."/>
            <person name="Battey J.N."/>
            <person name="Ouadi S."/>
            <person name="Bakaher N."/>
            <person name="Bovet L."/>
            <person name="Willig A."/>
            <person name="Goepfert S."/>
            <person name="Peitsch M.C."/>
            <person name="Ivanov N.V."/>
        </authorList>
    </citation>
    <scope>NUCLEOTIDE SEQUENCE [LARGE SCALE GENOMIC DNA]</scope>
</reference>